<dbReference type="SUPFAM" id="SSF46689">
    <property type="entry name" value="Homeodomain-like"/>
    <property type="match status" value="1"/>
</dbReference>
<evidence type="ECO:0000313" key="2">
    <source>
        <dbReference type="EMBL" id="MDY0393479.1"/>
    </source>
</evidence>
<evidence type="ECO:0000313" key="3">
    <source>
        <dbReference type="Proteomes" id="UP001281447"/>
    </source>
</evidence>
<dbReference type="EMBL" id="JAWDIP010000003">
    <property type="protein sequence ID" value="MDY0393479.1"/>
    <property type="molecule type" value="Genomic_DNA"/>
</dbReference>
<organism evidence="2 3">
    <name type="scientific">Tigheibacillus halophilus</name>
    <dbReference type="NCBI Taxonomy" id="361280"/>
    <lineage>
        <taxon>Bacteria</taxon>
        <taxon>Bacillati</taxon>
        <taxon>Bacillota</taxon>
        <taxon>Bacilli</taxon>
        <taxon>Bacillales</taxon>
        <taxon>Bacillaceae</taxon>
        <taxon>Tigheibacillus</taxon>
    </lineage>
</organism>
<dbReference type="Gene3D" id="1.10.10.60">
    <property type="entry name" value="Homeodomain-like"/>
    <property type="match status" value="1"/>
</dbReference>
<protein>
    <submittedName>
        <fullName evidence="2">Helix-turn-helix domain-containing protein</fullName>
    </submittedName>
</protein>
<keyword evidence="3" id="KW-1185">Reference proteome</keyword>
<feature type="domain" description="DNA binding HTH" evidence="1">
    <location>
        <begin position="59"/>
        <end position="97"/>
    </location>
</feature>
<dbReference type="InterPro" id="IPR009057">
    <property type="entry name" value="Homeodomain-like_sf"/>
</dbReference>
<gene>
    <name evidence="2" type="ORF">RWE15_02325</name>
</gene>
<proteinExistence type="predicted"/>
<reference evidence="2 3" key="1">
    <citation type="submission" date="2023-10" db="EMBL/GenBank/DDBJ databases">
        <title>Virgibacillus halophilus 5B73C genome.</title>
        <authorList>
            <person name="Miliotis G."/>
            <person name="Sengupta P."/>
            <person name="Hameed A."/>
            <person name="Chuvochina M."/>
            <person name="Mcdonagh F."/>
            <person name="Simpson A.C."/>
            <person name="Singh N.K."/>
            <person name="Rekha P.D."/>
            <person name="Raman K."/>
            <person name="Hugenholtz P."/>
            <person name="Venkateswaran K."/>
        </authorList>
    </citation>
    <scope>NUCLEOTIDE SEQUENCE [LARGE SCALE GENOMIC DNA]</scope>
    <source>
        <strain evidence="2 3">5B73C</strain>
    </source>
</reference>
<accession>A0ABU5C2E6</accession>
<dbReference type="PRINTS" id="PR01590">
    <property type="entry name" value="HTHFIS"/>
</dbReference>
<comment type="caution">
    <text evidence="2">The sequence shown here is derived from an EMBL/GenBank/DDBJ whole genome shotgun (WGS) entry which is preliminary data.</text>
</comment>
<sequence>MEFLLRGEWSGNITQLKKVIRELSIWSKGYYIELPQVEDILASMKQEEEDWGGIPLSGTLKEMEREIIHRVMEEEGNNQSKAARRLGINRSTLLEKIE</sequence>
<name>A0ABU5C2E6_9BACI</name>
<dbReference type="InterPro" id="IPR002197">
    <property type="entry name" value="HTH_Fis"/>
</dbReference>
<dbReference type="Gene3D" id="1.10.8.60">
    <property type="match status" value="1"/>
</dbReference>
<dbReference type="PANTHER" id="PTHR32071">
    <property type="entry name" value="TRANSCRIPTIONAL REGULATORY PROTEIN"/>
    <property type="match status" value="1"/>
</dbReference>
<dbReference type="Pfam" id="PF02954">
    <property type="entry name" value="HTH_8"/>
    <property type="match status" value="1"/>
</dbReference>
<evidence type="ECO:0000259" key="1">
    <source>
        <dbReference type="Pfam" id="PF02954"/>
    </source>
</evidence>
<dbReference type="Proteomes" id="UP001281447">
    <property type="component" value="Unassembled WGS sequence"/>
</dbReference>